<protein>
    <recommendedName>
        <fullName evidence="4">D-malate dehydrogenase (decarboxylating)</fullName>
        <ecNumber evidence="4">1.1.1.83</ecNumber>
    </recommendedName>
</protein>
<evidence type="ECO:0000256" key="1">
    <source>
        <dbReference type="ARBA" id="ARBA00001936"/>
    </source>
</evidence>
<dbReference type="GO" id="GO:0046553">
    <property type="term" value="F:D-malate dehydrogenase (decarboxylating) (NAD+) activity"/>
    <property type="evidence" value="ECO:0007669"/>
    <property type="project" value="UniProtKB-EC"/>
</dbReference>
<dbReference type="InterPro" id="IPR024084">
    <property type="entry name" value="IsoPropMal-DH-like_dom"/>
</dbReference>
<dbReference type="PROSITE" id="PS00470">
    <property type="entry name" value="IDH_IMDH"/>
    <property type="match status" value="1"/>
</dbReference>
<dbReference type="EC" id="1.1.1.83" evidence="4"/>
<dbReference type="SMART" id="SM01329">
    <property type="entry name" value="Iso_dh"/>
    <property type="match status" value="1"/>
</dbReference>
<evidence type="ECO:0000256" key="9">
    <source>
        <dbReference type="ARBA" id="ARBA00049301"/>
    </source>
</evidence>
<evidence type="ECO:0000256" key="7">
    <source>
        <dbReference type="ARBA" id="ARBA00023027"/>
    </source>
</evidence>
<dbReference type="InterPro" id="IPR011829">
    <property type="entry name" value="TTC_DH"/>
</dbReference>
<evidence type="ECO:0000259" key="10">
    <source>
        <dbReference type="SMART" id="SM01329"/>
    </source>
</evidence>
<comment type="catalytic activity">
    <reaction evidence="9">
        <text>(R)-malate + NAD(+) = pyruvate + CO2 + NADH</text>
        <dbReference type="Rhea" id="RHEA:18365"/>
        <dbReference type="ChEBI" id="CHEBI:15361"/>
        <dbReference type="ChEBI" id="CHEBI:15588"/>
        <dbReference type="ChEBI" id="CHEBI:16526"/>
        <dbReference type="ChEBI" id="CHEBI:57540"/>
        <dbReference type="ChEBI" id="CHEBI:57945"/>
        <dbReference type="EC" id="1.1.1.83"/>
    </reaction>
</comment>
<evidence type="ECO:0000256" key="2">
    <source>
        <dbReference type="ARBA" id="ARBA00001946"/>
    </source>
</evidence>
<dbReference type="Gene3D" id="3.40.718.10">
    <property type="entry name" value="Isopropylmalate Dehydrogenase"/>
    <property type="match status" value="1"/>
</dbReference>
<dbReference type="AlphaFoldDB" id="A0AAE4UX80"/>
<dbReference type="EMBL" id="JAWLUP010000006">
    <property type="protein sequence ID" value="MDV7263939.1"/>
    <property type="molecule type" value="Genomic_DNA"/>
</dbReference>
<dbReference type="SUPFAM" id="SSF53659">
    <property type="entry name" value="Isocitrate/Isopropylmalate dehydrogenase-like"/>
    <property type="match status" value="1"/>
</dbReference>
<dbReference type="NCBIfam" id="TIGR02089">
    <property type="entry name" value="TTC"/>
    <property type="match status" value="1"/>
</dbReference>
<name>A0AAE4UX80_9NOCA</name>
<organism evidence="11 12">
    <name type="scientific">Rhodococcus oxybenzonivorans</name>
    <dbReference type="NCBI Taxonomy" id="1990687"/>
    <lineage>
        <taxon>Bacteria</taxon>
        <taxon>Bacillati</taxon>
        <taxon>Actinomycetota</taxon>
        <taxon>Actinomycetes</taxon>
        <taxon>Mycobacteriales</taxon>
        <taxon>Nocardiaceae</taxon>
        <taxon>Rhodococcus</taxon>
    </lineage>
</organism>
<dbReference type="PANTHER" id="PTHR43275">
    <property type="entry name" value="D-MALATE DEHYDROGENASE [DECARBOXYLATING]"/>
    <property type="match status" value="1"/>
</dbReference>
<evidence type="ECO:0000256" key="3">
    <source>
        <dbReference type="ARBA" id="ARBA00007769"/>
    </source>
</evidence>
<dbReference type="Pfam" id="PF00180">
    <property type="entry name" value="Iso_dh"/>
    <property type="match status" value="1"/>
</dbReference>
<comment type="similarity">
    <text evidence="3">Belongs to the isocitrate and isopropylmalate dehydrogenases family.</text>
</comment>
<dbReference type="Proteomes" id="UP001185863">
    <property type="component" value="Unassembled WGS sequence"/>
</dbReference>
<keyword evidence="8" id="KW-0464">Manganese</keyword>
<comment type="caution">
    <text evidence="11">The sequence shown here is derived from an EMBL/GenBank/DDBJ whole genome shotgun (WGS) entry which is preliminary data.</text>
</comment>
<evidence type="ECO:0000256" key="8">
    <source>
        <dbReference type="ARBA" id="ARBA00023211"/>
    </source>
</evidence>
<comment type="cofactor">
    <cofactor evidence="2">
        <name>Mg(2+)</name>
        <dbReference type="ChEBI" id="CHEBI:18420"/>
    </cofactor>
</comment>
<evidence type="ECO:0000256" key="6">
    <source>
        <dbReference type="ARBA" id="ARBA00023002"/>
    </source>
</evidence>
<dbReference type="NCBIfam" id="NF006048">
    <property type="entry name" value="PRK08194.1"/>
    <property type="match status" value="1"/>
</dbReference>
<feature type="domain" description="Isopropylmalate dehydrogenase-like" evidence="10">
    <location>
        <begin position="6"/>
        <end position="347"/>
    </location>
</feature>
<evidence type="ECO:0000313" key="12">
    <source>
        <dbReference type="Proteomes" id="UP001185863"/>
    </source>
</evidence>
<proteinExistence type="inferred from homology"/>
<keyword evidence="6 11" id="KW-0560">Oxidoreductase</keyword>
<keyword evidence="5" id="KW-0479">Metal-binding</keyword>
<dbReference type="InterPro" id="IPR050501">
    <property type="entry name" value="ICDH/IPMDH"/>
</dbReference>
<dbReference type="PANTHER" id="PTHR43275:SF1">
    <property type="entry name" value="D-MALATE DEHYDROGENASE [DECARBOXYLATING]"/>
    <property type="match status" value="1"/>
</dbReference>
<evidence type="ECO:0000256" key="5">
    <source>
        <dbReference type="ARBA" id="ARBA00022723"/>
    </source>
</evidence>
<reference evidence="11" key="1">
    <citation type="submission" date="2023-10" db="EMBL/GenBank/DDBJ databases">
        <title>Development of a sustainable strategy for remediation of hydrocarbon-contaminated territories based on the waste exchange concept.</title>
        <authorList>
            <person name="Krivoruchko A."/>
        </authorList>
    </citation>
    <scope>NUCLEOTIDE SEQUENCE</scope>
    <source>
        <strain evidence="11">IEGM 68</strain>
    </source>
</reference>
<evidence type="ECO:0000313" key="11">
    <source>
        <dbReference type="EMBL" id="MDV7263939.1"/>
    </source>
</evidence>
<dbReference type="RefSeq" id="WP_317745656.1">
    <property type="nucleotide sequence ID" value="NZ_JAWLUP010000006.1"/>
</dbReference>
<dbReference type="InterPro" id="IPR019818">
    <property type="entry name" value="IsoCit/isopropylmalate_DH_CS"/>
</dbReference>
<dbReference type="GO" id="GO:0000287">
    <property type="term" value="F:magnesium ion binding"/>
    <property type="evidence" value="ECO:0007669"/>
    <property type="project" value="InterPro"/>
</dbReference>
<keyword evidence="7" id="KW-0520">NAD</keyword>
<accession>A0AAE4UX80</accession>
<evidence type="ECO:0000256" key="4">
    <source>
        <dbReference type="ARBA" id="ARBA00013126"/>
    </source>
</evidence>
<dbReference type="GO" id="GO:0051287">
    <property type="term" value="F:NAD binding"/>
    <property type="evidence" value="ECO:0007669"/>
    <property type="project" value="InterPro"/>
</dbReference>
<comment type="cofactor">
    <cofactor evidence="1">
        <name>Mn(2+)</name>
        <dbReference type="ChEBI" id="CHEBI:29035"/>
    </cofactor>
</comment>
<gene>
    <name evidence="11" type="ORF">R4315_05120</name>
</gene>
<sequence length="357" mass="38207">MTPTHHIAVLPGDGIGREVIEPAIAVLEQAARQWDFALSWTTYPWSCAYYTEHGHMMPGDGLDRLAESDAIFLGAVGDPTVADHVSLWGLLIPIRRAFDQYVNLRPLRLLRGIDSRLSNLDGTIDLLVVRENSEGEYSEAGGRLFPGTPMETAIQESVFTRRGVERIMRYGFDRAAERTGRLASATKSNGIIHTMPLWDQICAEVGTDYPHVEVGSYHIDALAAYFVQRPETLDVVVASNLFGDILSDLGAAIVGSIGLAPSANLNPERIHPSMFEPVHGSAPDIAGLGVANPLGQIWTGAMMLDHLGHPEAGAAVVAAIEDVLSGSDIRTPDLGGAATTSEVTKAVLAALGSRPTT</sequence>